<dbReference type="InterPro" id="IPR007450">
    <property type="entry name" value="BamE_dom"/>
</dbReference>
<dbReference type="STRING" id="1082479.SAMN05216241_102326"/>
<keyword evidence="3" id="KW-0998">Cell outer membrane</keyword>
<evidence type="ECO:0000256" key="5">
    <source>
        <dbReference type="SAM" id="SignalP"/>
    </source>
</evidence>
<evidence type="ECO:0000256" key="2">
    <source>
        <dbReference type="ARBA" id="ARBA00023136"/>
    </source>
</evidence>
<dbReference type="Proteomes" id="UP000199415">
    <property type="component" value="Unassembled WGS sequence"/>
</dbReference>
<evidence type="ECO:0000256" key="4">
    <source>
        <dbReference type="SAM" id="MobiDB-lite"/>
    </source>
</evidence>
<evidence type="ECO:0000259" key="6">
    <source>
        <dbReference type="Pfam" id="PF04355"/>
    </source>
</evidence>
<protein>
    <submittedName>
        <fullName evidence="7">Beta-barrel assembly machine subunit BamE</fullName>
    </submittedName>
</protein>
<evidence type="ECO:0000256" key="1">
    <source>
        <dbReference type="ARBA" id="ARBA00022729"/>
    </source>
</evidence>
<feature type="region of interest" description="Disordered" evidence="4">
    <location>
        <begin position="146"/>
        <end position="170"/>
    </location>
</feature>
<dbReference type="EMBL" id="FNCE01000002">
    <property type="protein sequence ID" value="SDF77962.1"/>
    <property type="molecule type" value="Genomic_DNA"/>
</dbReference>
<accession>A0A1G7NVB8</accession>
<evidence type="ECO:0000313" key="8">
    <source>
        <dbReference type="Proteomes" id="UP000199415"/>
    </source>
</evidence>
<dbReference type="OrthoDB" id="7160681at2"/>
<dbReference type="GO" id="GO:1990063">
    <property type="term" value="C:Bam protein complex"/>
    <property type="evidence" value="ECO:0007669"/>
    <property type="project" value="TreeGrafter"/>
</dbReference>
<dbReference type="PANTHER" id="PTHR37482">
    <property type="entry name" value="OUTER MEMBRANE PROTEIN ASSEMBLY FACTOR BAME"/>
    <property type="match status" value="1"/>
</dbReference>
<dbReference type="PANTHER" id="PTHR37482:SF1">
    <property type="entry name" value="OUTER MEMBRANE PROTEIN ASSEMBLY FACTOR BAME"/>
    <property type="match status" value="1"/>
</dbReference>
<keyword evidence="1 5" id="KW-0732">Signal</keyword>
<feature type="domain" description="Outer membrane protein assembly factor BamE" evidence="6">
    <location>
        <begin position="34"/>
        <end position="107"/>
    </location>
</feature>
<dbReference type="GO" id="GO:0043165">
    <property type="term" value="P:Gram-negative-bacterium-type cell outer membrane assembly"/>
    <property type="evidence" value="ECO:0007669"/>
    <property type="project" value="TreeGrafter"/>
</dbReference>
<sequence>MVQRGRTARVVAWALVAGTALAAAGCEAPKRVHGNMPEKDEIAKIRAGKDTRNDVVDVLGAPSTRAPFANETWYYIGAEKKQIAFFEPEVVTRRVFKVSFRDDNTVADTKVLTKTDGRAIDPVDDITPTAGRDLNVFEQLIGNLGRFNQSGSSGGASPGPGRGPTTPRPQ</sequence>
<dbReference type="InterPro" id="IPR037873">
    <property type="entry name" value="BamE-like"/>
</dbReference>
<keyword evidence="8" id="KW-1185">Reference proteome</keyword>
<feature type="compositionally biased region" description="Gly residues" evidence="4">
    <location>
        <begin position="152"/>
        <end position="162"/>
    </location>
</feature>
<dbReference type="AlphaFoldDB" id="A0A1G7NVB8"/>
<reference evidence="7 8" key="1">
    <citation type="submission" date="2016-10" db="EMBL/GenBank/DDBJ databases">
        <authorList>
            <person name="de Groot N.N."/>
        </authorList>
    </citation>
    <scope>NUCLEOTIDE SEQUENCE [LARGE SCALE GENOMIC DNA]</scope>
    <source>
        <strain evidence="7 8">DSM 25584</strain>
    </source>
</reference>
<dbReference type="PROSITE" id="PS51257">
    <property type="entry name" value="PROKAR_LIPOPROTEIN"/>
    <property type="match status" value="1"/>
</dbReference>
<feature type="signal peptide" evidence="5">
    <location>
        <begin position="1"/>
        <end position="22"/>
    </location>
</feature>
<name>A0A1G7NVB8_9PROT</name>
<proteinExistence type="predicted"/>
<keyword evidence="2" id="KW-0472">Membrane</keyword>
<dbReference type="GO" id="GO:0030674">
    <property type="term" value="F:protein-macromolecule adaptor activity"/>
    <property type="evidence" value="ECO:0007669"/>
    <property type="project" value="TreeGrafter"/>
</dbReference>
<gene>
    <name evidence="7" type="ORF">SAMN05216241_102326</name>
</gene>
<evidence type="ECO:0000313" key="7">
    <source>
        <dbReference type="EMBL" id="SDF77962.1"/>
    </source>
</evidence>
<dbReference type="InterPro" id="IPR026592">
    <property type="entry name" value="BamE"/>
</dbReference>
<dbReference type="Gene3D" id="3.30.1450.10">
    <property type="match status" value="1"/>
</dbReference>
<dbReference type="RefSeq" id="WP_090018943.1">
    <property type="nucleotide sequence ID" value="NZ_FNCE01000002.1"/>
</dbReference>
<dbReference type="Pfam" id="PF04355">
    <property type="entry name" value="BamE"/>
    <property type="match status" value="1"/>
</dbReference>
<feature type="chain" id="PRO_5011563116" evidence="5">
    <location>
        <begin position="23"/>
        <end position="170"/>
    </location>
</feature>
<dbReference type="GO" id="GO:0051205">
    <property type="term" value="P:protein insertion into membrane"/>
    <property type="evidence" value="ECO:0007669"/>
    <property type="project" value="TreeGrafter"/>
</dbReference>
<evidence type="ECO:0000256" key="3">
    <source>
        <dbReference type="ARBA" id="ARBA00023237"/>
    </source>
</evidence>
<organism evidence="7 8">
    <name type="scientific">Limimonas halophila</name>
    <dbReference type="NCBI Taxonomy" id="1082479"/>
    <lineage>
        <taxon>Bacteria</taxon>
        <taxon>Pseudomonadati</taxon>
        <taxon>Pseudomonadota</taxon>
        <taxon>Alphaproteobacteria</taxon>
        <taxon>Rhodospirillales</taxon>
        <taxon>Rhodovibrionaceae</taxon>
        <taxon>Limimonas</taxon>
    </lineage>
</organism>